<sequence length="700" mass="75657">MTNRKRGDRHARSQAEARRRAHAAPQRQHPAREERPEAIEDPGLIEAIDGALEAEHPLDLILLASQLVAALDLTDEGDDAVGSDGERVTLARLMGTFRAAGMRQSDALLLVLAQMLGDDAAADAERAEIRREVAARRHALPGWVLRADRIQPRRAILMTALLDDGLNVVIDVDLPTRRPLTFFVYIDANMGTIVKDAFATDRSLEDVEAFHLEQALERPETGMEVVDVSLADARARIEQGLANWHALQRPVESDSWPAVYGLLRWLLRLMPEGGTVPERVPHSPETLEPYVDDVLASPFAVGLDAGPDALPRAVLRSLLSFSSSLGEGDPLRWSNVTAETALMDWCLRRISAEPKFLAAVPEVLRVLVRYAHAERDAPKGATTEALAGIARFEPEYRAAIADPTRHGLMGMLAEAGLLDSDGVLDAEAVHRLNAKNGFDSGDWSAGGDILDSLAEEVGGHGALARLDAVPLPPEELVLDGVPEDVHERLRSVDAIATRGLRALIEEPECTELVTSARRILARAALADPTLFRRRGRDETWAAAVLWIAAKVNDVLSARRLTSTELHEAVGVKGSSSQRAAALLEALGVDVASTWSLDPILGDAAFLMSARRAEIIDQLEALERLTDGDLWDDDDEDGLSEEDDGDGELDDGELGPDAELTPESAAELAAFLSRFAGPSGAGVPDGSGRARRRRPGSGDQP</sequence>
<evidence type="ECO:0000313" key="4">
    <source>
        <dbReference type="Proteomes" id="UP000313849"/>
    </source>
</evidence>
<feature type="region of interest" description="Disordered" evidence="1">
    <location>
        <begin position="675"/>
        <end position="700"/>
    </location>
</feature>
<dbReference type="InterPro" id="IPR045651">
    <property type="entry name" value="DUF6398"/>
</dbReference>
<evidence type="ECO:0000256" key="1">
    <source>
        <dbReference type="SAM" id="MobiDB-lite"/>
    </source>
</evidence>
<comment type="caution">
    <text evidence="3">The sequence shown here is derived from an EMBL/GenBank/DDBJ whole genome shotgun (WGS) entry which is preliminary data.</text>
</comment>
<keyword evidence="4" id="KW-1185">Reference proteome</keyword>
<feature type="domain" description="DUF6398" evidence="2">
    <location>
        <begin position="514"/>
        <end position="590"/>
    </location>
</feature>
<name>A0A5C5BBQ1_9MICO</name>
<organism evidence="3 4">
    <name type="scientific">Miniimonas arenae</name>
    <dbReference type="NCBI Taxonomy" id="676201"/>
    <lineage>
        <taxon>Bacteria</taxon>
        <taxon>Bacillati</taxon>
        <taxon>Actinomycetota</taxon>
        <taxon>Actinomycetes</taxon>
        <taxon>Micrococcales</taxon>
        <taxon>Beutenbergiaceae</taxon>
        <taxon>Miniimonas</taxon>
    </lineage>
</organism>
<dbReference type="EMBL" id="VENP01000038">
    <property type="protein sequence ID" value="TNU73627.1"/>
    <property type="molecule type" value="Genomic_DNA"/>
</dbReference>
<dbReference type="Pfam" id="PF19935">
    <property type="entry name" value="DUF6398"/>
    <property type="match status" value="1"/>
</dbReference>
<dbReference type="Proteomes" id="UP000313849">
    <property type="component" value="Unassembled WGS sequence"/>
</dbReference>
<reference evidence="3 4" key="1">
    <citation type="submission" date="2019-06" db="EMBL/GenBank/DDBJ databases">
        <title>Draft genome sequence of Miniimonas arenae KCTC 19750T isolated from sea sand.</title>
        <authorList>
            <person name="Park S.-J."/>
        </authorList>
    </citation>
    <scope>NUCLEOTIDE SEQUENCE [LARGE SCALE GENOMIC DNA]</scope>
    <source>
        <strain evidence="3 4">KCTC 19750</strain>
    </source>
</reference>
<evidence type="ECO:0000259" key="2">
    <source>
        <dbReference type="Pfam" id="PF19935"/>
    </source>
</evidence>
<dbReference type="OrthoDB" id="5182325at2"/>
<feature type="region of interest" description="Disordered" evidence="1">
    <location>
        <begin position="1"/>
        <end position="41"/>
    </location>
</feature>
<dbReference type="RefSeq" id="WP_139987192.1">
    <property type="nucleotide sequence ID" value="NZ_VENP01000038.1"/>
</dbReference>
<gene>
    <name evidence="3" type="ORF">FH969_10455</name>
</gene>
<protein>
    <recommendedName>
        <fullName evidence="2">DUF6398 domain-containing protein</fullName>
    </recommendedName>
</protein>
<accession>A0A5C5BBQ1</accession>
<feature type="region of interest" description="Disordered" evidence="1">
    <location>
        <begin position="626"/>
        <end position="662"/>
    </location>
</feature>
<evidence type="ECO:0000313" key="3">
    <source>
        <dbReference type="EMBL" id="TNU73627.1"/>
    </source>
</evidence>
<feature type="compositionally biased region" description="Acidic residues" evidence="1">
    <location>
        <begin position="628"/>
        <end position="655"/>
    </location>
</feature>
<dbReference type="AlphaFoldDB" id="A0A5C5BBQ1"/>
<proteinExistence type="predicted"/>